<dbReference type="RefSeq" id="WP_344371524.1">
    <property type="nucleotide sequence ID" value="NZ_BAAAPW010000002.1"/>
</dbReference>
<evidence type="ECO:0000313" key="1">
    <source>
        <dbReference type="EMBL" id="GAA2032739.1"/>
    </source>
</evidence>
<reference evidence="1 2" key="1">
    <citation type="journal article" date="2019" name="Int. J. Syst. Evol. Microbiol.">
        <title>The Global Catalogue of Microorganisms (GCM) 10K type strain sequencing project: providing services to taxonomists for standard genome sequencing and annotation.</title>
        <authorList>
            <consortium name="The Broad Institute Genomics Platform"/>
            <consortium name="The Broad Institute Genome Sequencing Center for Infectious Disease"/>
            <person name="Wu L."/>
            <person name="Ma J."/>
        </authorList>
    </citation>
    <scope>NUCLEOTIDE SEQUENCE [LARGE SCALE GENOMIC DNA]</scope>
    <source>
        <strain evidence="1 2">JCM 15672</strain>
    </source>
</reference>
<evidence type="ECO:0000313" key="2">
    <source>
        <dbReference type="Proteomes" id="UP001501196"/>
    </source>
</evidence>
<dbReference type="EMBL" id="BAAAPW010000002">
    <property type="protein sequence ID" value="GAA2032739.1"/>
    <property type="molecule type" value="Genomic_DNA"/>
</dbReference>
<organism evidence="1 2">
    <name type="scientific">Agromyces tropicus</name>
    <dbReference type="NCBI Taxonomy" id="555371"/>
    <lineage>
        <taxon>Bacteria</taxon>
        <taxon>Bacillati</taxon>
        <taxon>Actinomycetota</taxon>
        <taxon>Actinomycetes</taxon>
        <taxon>Micrococcales</taxon>
        <taxon>Microbacteriaceae</taxon>
        <taxon>Agromyces</taxon>
    </lineage>
</organism>
<proteinExistence type="predicted"/>
<dbReference type="InterPro" id="IPR041881">
    <property type="entry name" value="PqqD_sf"/>
</dbReference>
<dbReference type="InterPro" id="IPR008792">
    <property type="entry name" value="PQQD"/>
</dbReference>
<sequence>MGGYRPTDATGVVEHEDVLYAATLPDGPILVLDGIAGLIWEVACEPSDDSVVDRVAELTGAEPGDIRAEVERFLDDLVRRGLLRPIAG</sequence>
<dbReference type="Gene3D" id="1.10.10.1150">
    <property type="entry name" value="Coenzyme PQQ synthesis protein D (PqqD)"/>
    <property type="match status" value="1"/>
</dbReference>
<name>A0ABN2UAN6_9MICO</name>
<protein>
    <recommendedName>
        <fullName evidence="3">PqqD family protein</fullName>
    </recommendedName>
</protein>
<comment type="caution">
    <text evidence="1">The sequence shown here is derived from an EMBL/GenBank/DDBJ whole genome shotgun (WGS) entry which is preliminary data.</text>
</comment>
<dbReference type="Proteomes" id="UP001501196">
    <property type="component" value="Unassembled WGS sequence"/>
</dbReference>
<dbReference type="Pfam" id="PF05402">
    <property type="entry name" value="PqqD"/>
    <property type="match status" value="1"/>
</dbReference>
<evidence type="ECO:0008006" key="3">
    <source>
        <dbReference type="Google" id="ProtNLM"/>
    </source>
</evidence>
<keyword evidence="2" id="KW-1185">Reference proteome</keyword>
<accession>A0ABN2UAN6</accession>
<gene>
    <name evidence="1" type="ORF">GCM10009819_15990</name>
</gene>